<name>A0ABY8L0N1_9FLAO</name>
<keyword evidence="2" id="KW-1185">Reference proteome</keyword>
<reference evidence="1 2" key="1">
    <citation type="submission" date="2023-04" db="EMBL/GenBank/DDBJ databases">
        <title>Tenacibaculum tangerinum sp. nov., isolated from sea tidal flat of South Korea.</title>
        <authorList>
            <person name="Lee S.H."/>
            <person name="Kim J.-J."/>
        </authorList>
    </citation>
    <scope>NUCLEOTIDE SEQUENCE [LARGE SCALE GENOMIC DNA]</scope>
    <source>
        <strain evidence="1 2">GRR-S3-23</strain>
    </source>
</reference>
<organism evidence="1 2">
    <name type="scientific">Tenacibaculum tangerinum</name>
    <dbReference type="NCBI Taxonomy" id="3038772"/>
    <lineage>
        <taxon>Bacteria</taxon>
        <taxon>Pseudomonadati</taxon>
        <taxon>Bacteroidota</taxon>
        <taxon>Flavobacteriia</taxon>
        <taxon>Flavobacteriales</taxon>
        <taxon>Flavobacteriaceae</taxon>
        <taxon>Tenacibaculum</taxon>
    </lineage>
</organism>
<protein>
    <recommendedName>
        <fullName evidence="3">Cysteine dioxygenase</fullName>
    </recommendedName>
</protein>
<sequence>MKVKNVESYLTELKKLDENFNSTAETLNEITNKFCVSSLFDEIIDDETWISQIASKSYHHNNGFEKLTVFSGSNYNLRIHIYWNNIKQSKPNIHDHRWNFSSKILSGGYISELYEIVDKGIEKQMYLYYSQEKLDGKYSLYNKGKVFLKKLKLGNTINPM</sequence>
<evidence type="ECO:0000313" key="2">
    <source>
        <dbReference type="Proteomes" id="UP001232001"/>
    </source>
</evidence>
<dbReference type="EMBL" id="CP122539">
    <property type="protein sequence ID" value="WGH75027.1"/>
    <property type="molecule type" value="Genomic_DNA"/>
</dbReference>
<evidence type="ECO:0008006" key="3">
    <source>
        <dbReference type="Google" id="ProtNLM"/>
    </source>
</evidence>
<dbReference type="Proteomes" id="UP001232001">
    <property type="component" value="Chromosome"/>
</dbReference>
<gene>
    <name evidence="1" type="ORF">P8625_13235</name>
</gene>
<evidence type="ECO:0000313" key="1">
    <source>
        <dbReference type="EMBL" id="WGH75027.1"/>
    </source>
</evidence>
<proteinExistence type="predicted"/>
<accession>A0ABY8L0N1</accession>
<dbReference type="RefSeq" id="WP_279650919.1">
    <property type="nucleotide sequence ID" value="NZ_CP122539.1"/>
</dbReference>